<dbReference type="OMA" id="ACINHSC"/>
<keyword evidence="12 16" id="KW-0233">DNA recombination</keyword>
<comment type="function">
    <text evidence="16">Acts in a DNA repair pathway for removal of UV-induced DNA damage that is distinct from classical nucleotide excision repair and in repair of ionizing radiation damage. Functions in homologous recombination repair of DNA double strand breaks and in recovery of stalled replication forks.</text>
</comment>
<organism evidence="19 20">
    <name type="scientific">Spizellomyces punctatus (strain DAOM BR117)</name>
    <dbReference type="NCBI Taxonomy" id="645134"/>
    <lineage>
        <taxon>Eukaryota</taxon>
        <taxon>Fungi</taxon>
        <taxon>Fungi incertae sedis</taxon>
        <taxon>Chytridiomycota</taxon>
        <taxon>Chytridiomycota incertae sedis</taxon>
        <taxon>Chytridiomycetes</taxon>
        <taxon>Spizellomycetales</taxon>
        <taxon>Spizellomycetaceae</taxon>
        <taxon>Spizellomyces</taxon>
    </lineage>
</organism>
<evidence type="ECO:0000256" key="3">
    <source>
        <dbReference type="ARBA" id="ARBA00010258"/>
    </source>
</evidence>
<dbReference type="FunCoup" id="A0A0L0HRG3">
    <property type="interactions" value="118"/>
</dbReference>
<dbReference type="InterPro" id="IPR013083">
    <property type="entry name" value="Znf_RING/FYVE/PHD"/>
</dbReference>
<dbReference type="Gene3D" id="1.10.10.10">
    <property type="entry name" value="Winged helix-like DNA-binding domain superfamily/Winged helix DNA-binding domain"/>
    <property type="match status" value="1"/>
</dbReference>
<keyword evidence="13 16" id="KW-0234">DNA repair</keyword>
<evidence type="ECO:0000313" key="20">
    <source>
        <dbReference type="Proteomes" id="UP000053201"/>
    </source>
</evidence>
<dbReference type="Pfam" id="PF08746">
    <property type="entry name" value="zf-RING-like"/>
    <property type="match status" value="1"/>
</dbReference>
<accession>A0A0L0HRG3</accession>
<dbReference type="GO" id="GO:0030915">
    <property type="term" value="C:Smc5-Smc6 complex"/>
    <property type="evidence" value="ECO:0007669"/>
    <property type="project" value="UniProtKB-UniRule"/>
</dbReference>
<dbReference type="SUPFAM" id="SSF57850">
    <property type="entry name" value="RING/U-box"/>
    <property type="match status" value="1"/>
</dbReference>
<dbReference type="PROSITE" id="PS50089">
    <property type="entry name" value="ZF_RING_2"/>
    <property type="match status" value="1"/>
</dbReference>
<comment type="similarity">
    <text evidence="3 16">Belongs to the NSE1 family.</text>
</comment>
<feature type="domain" description="RING-type" evidence="18">
    <location>
        <begin position="185"/>
        <end position="229"/>
    </location>
</feature>
<comment type="subcellular location">
    <subcellularLocation>
        <location evidence="2 16">Nucleus</location>
    </subcellularLocation>
</comment>
<sequence length="321" mass="36954">MVFPDKLKRLFIQAYLLERFSTEEDVLNVYQRVCETLGRPYAREDLSSFISNMNQTLDTVDMELRKGHAPQDGTTYYALVNTNGDEVAQMATECTPTEITYFKHLIEIIVHADDDVYELSSTVALSEATRIKPAMTKRDAEAFIDRMIKNKWLVDRDGLISMSLRTILELQTYLKDQYPDRIHECTLCMEIVTTDYERCNVANCQTRLHSHCSRQYFSRRNQNVCPSCQSEWRGILLGTGEHRTGNTGRRTSRRVSASQSTLSLQCDEEEEQEDDENVDMNGTANDSPDDMVVDRPLRRTRDRDAIPTSAGSSRKRPRRPL</sequence>
<dbReference type="InterPro" id="IPR011513">
    <property type="entry name" value="Nse1"/>
</dbReference>
<comment type="subunit">
    <text evidence="16">Component of the Smc5-Smc6 complex.</text>
</comment>
<dbReference type="PANTHER" id="PTHR20973:SF0">
    <property type="entry name" value="NON-STRUCTURAL MAINTENANCE OF CHROMOSOMES ELEMENT 1 HOMOLOG"/>
    <property type="match status" value="1"/>
</dbReference>
<dbReference type="InterPro" id="IPR036388">
    <property type="entry name" value="WH-like_DNA-bd_sf"/>
</dbReference>
<dbReference type="FunFam" id="1.10.10.10:FF:000270">
    <property type="entry name" value="Non-structural maintenance of chromosomes element 1 homolog"/>
    <property type="match status" value="1"/>
</dbReference>
<dbReference type="InterPro" id="IPR001841">
    <property type="entry name" value="Znf_RING"/>
</dbReference>
<dbReference type="GO" id="GO:0008270">
    <property type="term" value="F:zinc ion binding"/>
    <property type="evidence" value="ECO:0007669"/>
    <property type="project" value="UniProtKB-KW"/>
</dbReference>
<evidence type="ECO:0000256" key="8">
    <source>
        <dbReference type="ARBA" id="ARBA00022763"/>
    </source>
</evidence>
<dbReference type="Proteomes" id="UP000053201">
    <property type="component" value="Unassembled WGS sequence"/>
</dbReference>
<feature type="compositionally biased region" description="Acidic residues" evidence="17">
    <location>
        <begin position="266"/>
        <end position="278"/>
    </location>
</feature>
<dbReference type="Pfam" id="PF07574">
    <property type="entry name" value="SMC_Nse1"/>
    <property type="match status" value="1"/>
</dbReference>
<name>A0A0L0HRG3_SPIPD</name>
<evidence type="ECO:0000256" key="1">
    <source>
        <dbReference type="ARBA" id="ARBA00000900"/>
    </source>
</evidence>
<keyword evidence="14 16" id="KW-0539">Nucleus</keyword>
<dbReference type="VEuPathDB" id="FungiDB:SPPG_01011"/>
<dbReference type="InterPro" id="IPR014857">
    <property type="entry name" value="Nse1_RING_C4HC3-type"/>
</dbReference>
<proteinExistence type="inferred from homology"/>
<evidence type="ECO:0000313" key="19">
    <source>
        <dbReference type="EMBL" id="KND03530.1"/>
    </source>
</evidence>
<dbReference type="eggNOG" id="KOG4718">
    <property type="taxonomic scope" value="Eukaryota"/>
</dbReference>
<keyword evidence="9 15" id="KW-0863">Zinc-finger</keyword>
<evidence type="ECO:0000256" key="6">
    <source>
        <dbReference type="ARBA" id="ARBA00022679"/>
    </source>
</evidence>
<evidence type="ECO:0000256" key="13">
    <source>
        <dbReference type="ARBA" id="ARBA00023204"/>
    </source>
</evidence>
<feature type="compositionally biased region" description="Basic and acidic residues" evidence="17">
    <location>
        <begin position="292"/>
        <end position="305"/>
    </location>
</feature>
<feature type="compositionally biased region" description="Polar residues" evidence="17">
    <location>
        <begin position="255"/>
        <end position="264"/>
    </location>
</feature>
<dbReference type="OrthoDB" id="185455at2759"/>
<dbReference type="EMBL" id="KQ257451">
    <property type="protein sequence ID" value="KND03530.1"/>
    <property type="molecule type" value="Genomic_DNA"/>
</dbReference>
<evidence type="ECO:0000259" key="18">
    <source>
        <dbReference type="PROSITE" id="PS50089"/>
    </source>
</evidence>
<evidence type="ECO:0000256" key="14">
    <source>
        <dbReference type="ARBA" id="ARBA00023242"/>
    </source>
</evidence>
<dbReference type="Gene3D" id="3.90.1150.220">
    <property type="match status" value="1"/>
</dbReference>
<dbReference type="Gene3D" id="3.30.40.10">
    <property type="entry name" value="Zinc/RING finger domain, C3HC4 (zinc finger)"/>
    <property type="match status" value="1"/>
</dbReference>
<dbReference type="GO" id="GO:0005634">
    <property type="term" value="C:nucleus"/>
    <property type="evidence" value="ECO:0007669"/>
    <property type="project" value="UniProtKB-SubCell"/>
</dbReference>
<keyword evidence="10 16" id="KW-0833">Ubl conjugation pathway</keyword>
<dbReference type="GO" id="GO:0000724">
    <property type="term" value="P:double-strand break repair via homologous recombination"/>
    <property type="evidence" value="ECO:0007669"/>
    <property type="project" value="TreeGrafter"/>
</dbReference>
<keyword evidence="7 16" id="KW-0479">Metal-binding</keyword>
<evidence type="ECO:0000256" key="9">
    <source>
        <dbReference type="ARBA" id="ARBA00022771"/>
    </source>
</evidence>
<dbReference type="EC" id="2.3.2.27" evidence="4 16"/>
<evidence type="ECO:0000256" key="17">
    <source>
        <dbReference type="SAM" id="MobiDB-lite"/>
    </source>
</evidence>
<dbReference type="GeneID" id="27684706"/>
<keyword evidence="20" id="KW-1185">Reference proteome</keyword>
<keyword evidence="6 16" id="KW-0808">Transferase</keyword>
<evidence type="ECO:0000256" key="2">
    <source>
        <dbReference type="ARBA" id="ARBA00004123"/>
    </source>
</evidence>
<evidence type="ECO:0000256" key="15">
    <source>
        <dbReference type="PROSITE-ProRule" id="PRU00175"/>
    </source>
</evidence>
<evidence type="ECO:0000256" key="16">
    <source>
        <dbReference type="RuleBase" id="RU368018"/>
    </source>
</evidence>
<dbReference type="PANTHER" id="PTHR20973">
    <property type="entry name" value="NON-SMC ELEMENT 1-RELATED"/>
    <property type="match status" value="1"/>
</dbReference>
<dbReference type="InParanoid" id="A0A0L0HRG3"/>
<evidence type="ECO:0000256" key="7">
    <source>
        <dbReference type="ARBA" id="ARBA00022723"/>
    </source>
</evidence>
<evidence type="ECO:0000256" key="10">
    <source>
        <dbReference type="ARBA" id="ARBA00022786"/>
    </source>
</evidence>
<keyword evidence="8 16" id="KW-0227">DNA damage</keyword>
<dbReference type="CDD" id="cd16493">
    <property type="entry name" value="RING-CH-C4HC3_NSE1"/>
    <property type="match status" value="1"/>
</dbReference>
<gene>
    <name evidence="19" type="ORF">SPPG_01011</name>
</gene>
<evidence type="ECO:0000256" key="5">
    <source>
        <dbReference type="ARBA" id="ARBA00019422"/>
    </source>
</evidence>
<dbReference type="STRING" id="645134.A0A0L0HRG3"/>
<comment type="catalytic activity">
    <reaction evidence="1 16">
        <text>S-ubiquitinyl-[E2 ubiquitin-conjugating enzyme]-L-cysteine + [acceptor protein]-L-lysine = [E2 ubiquitin-conjugating enzyme]-L-cysteine + N(6)-ubiquitinyl-[acceptor protein]-L-lysine.</text>
        <dbReference type="EC" id="2.3.2.27"/>
    </reaction>
</comment>
<evidence type="ECO:0000256" key="4">
    <source>
        <dbReference type="ARBA" id="ARBA00012483"/>
    </source>
</evidence>
<dbReference type="GO" id="GO:0061630">
    <property type="term" value="F:ubiquitin protein ligase activity"/>
    <property type="evidence" value="ECO:0007669"/>
    <property type="project" value="UniProtKB-EC"/>
</dbReference>
<evidence type="ECO:0000256" key="11">
    <source>
        <dbReference type="ARBA" id="ARBA00022833"/>
    </source>
</evidence>
<keyword evidence="11 16" id="KW-0862">Zinc</keyword>
<feature type="region of interest" description="Disordered" evidence="17">
    <location>
        <begin position="239"/>
        <end position="321"/>
    </location>
</feature>
<evidence type="ECO:0000256" key="12">
    <source>
        <dbReference type="ARBA" id="ARBA00023172"/>
    </source>
</evidence>
<protein>
    <recommendedName>
        <fullName evidence="5 16">Non-structural maintenance of chromosomes element 1 homolog</fullName>
        <ecNumber evidence="4 16">2.3.2.27</ecNumber>
    </recommendedName>
</protein>
<reference evidence="19 20" key="1">
    <citation type="submission" date="2009-08" db="EMBL/GenBank/DDBJ databases">
        <title>The Genome Sequence of Spizellomyces punctatus strain DAOM BR117.</title>
        <authorList>
            <consortium name="The Broad Institute Genome Sequencing Platform"/>
            <person name="Russ C."/>
            <person name="Cuomo C."/>
            <person name="Shea T."/>
            <person name="Young S.K."/>
            <person name="Zeng Q."/>
            <person name="Koehrsen M."/>
            <person name="Haas B."/>
            <person name="Borodovsky M."/>
            <person name="Guigo R."/>
            <person name="Alvarado L."/>
            <person name="Berlin A."/>
            <person name="Bochicchio J."/>
            <person name="Borenstein D."/>
            <person name="Chapman S."/>
            <person name="Chen Z."/>
            <person name="Engels R."/>
            <person name="Freedman E."/>
            <person name="Gellesch M."/>
            <person name="Goldberg J."/>
            <person name="Griggs A."/>
            <person name="Gujja S."/>
            <person name="Heiman D."/>
            <person name="Hepburn T."/>
            <person name="Howarth C."/>
            <person name="Jen D."/>
            <person name="Larson L."/>
            <person name="Lewis B."/>
            <person name="Mehta T."/>
            <person name="Park D."/>
            <person name="Pearson M."/>
            <person name="Roberts A."/>
            <person name="Saif S."/>
            <person name="Shenoy N."/>
            <person name="Sisk P."/>
            <person name="Stolte C."/>
            <person name="Sykes S."/>
            <person name="Thomson T."/>
            <person name="Walk T."/>
            <person name="White J."/>
            <person name="Yandava C."/>
            <person name="Burger G."/>
            <person name="Gray M.W."/>
            <person name="Holland P.W.H."/>
            <person name="King N."/>
            <person name="Lang F.B.F."/>
            <person name="Roger A.J."/>
            <person name="Ruiz-Trillo I."/>
            <person name="Lander E."/>
            <person name="Nusbaum C."/>
        </authorList>
    </citation>
    <scope>NUCLEOTIDE SEQUENCE [LARGE SCALE GENOMIC DNA]</scope>
    <source>
        <strain evidence="19 20">DAOM BR117</strain>
    </source>
</reference>
<dbReference type="RefSeq" id="XP_016611569.1">
    <property type="nucleotide sequence ID" value="XM_016749336.1"/>
</dbReference>
<dbReference type="AlphaFoldDB" id="A0A0L0HRG3"/>